<comment type="caution">
    <text evidence="2">The sequence shown here is derived from an EMBL/GenBank/DDBJ whole genome shotgun (WGS) entry which is preliminary data.</text>
</comment>
<reference evidence="2" key="1">
    <citation type="journal article" date="2017" name="Gigascience">
        <title>The genome draft of coconut (Cocos nucifera).</title>
        <authorList>
            <person name="Xiao Y."/>
            <person name="Xu P."/>
            <person name="Fan H."/>
            <person name="Baudouin L."/>
            <person name="Xia W."/>
            <person name="Bocs S."/>
            <person name="Xu J."/>
            <person name="Li Q."/>
            <person name="Guo A."/>
            <person name="Zhou L."/>
            <person name="Li J."/>
            <person name="Wu Y."/>
            <person name="Ma Z."/>
            <person name="Armero A."/>
            <person name="Issali A.E."/>
            <person name="Liu N."/>
            <person name="Peng M."/>
            <person name="Yang Y."/>
        </authorList>
    </citation>
    <scope>NUCLEOTIDE SEQUENCE</scope>
    <source>
        <tissue evidence="2">Spear leaf of Hainan Tall coconut</tissue>
    </source>
</reference>
<dbReference type="InterPro" id="IPR001214">
    <property type="entry name" value="SET_dom"/>
</dbReference>
<organism evidence="2 3">
    <name type="scientific">Cocos nucifera</name>
    <name type="common">Coconut palm</name>
    <dbReference type="NCBI Taxonomy" id="13894"/>
    <lineage>
        <taxon>Eukaryota</taxon>
        <taxon>Viridiplantae</taxon>
        <taxon>Streptophyta</taxon>
        <taxon>Embryophyta</taxon>
        <taxon>Tracheophyta</taxon>
        <taxon>Spermatophyta</taxon>
        <taxon>Magnoliopsida</taxon>
        <taxon>Liliopsida</taxon>
        <taxon>Arecaceae</taxon>
        <taxon>Arecoideae</taxon>
        <taxon>Cocoseae</taxon>
        <taxon>Attaleinae</taxon>
        <taxon>Cocos</taxon>
    </lineage>
</organism>
<gene>
    <name evidence="2" type="ORF">COCNU_09G001550</name>
</gene>
<evidence type="ECO:0000313" key="3">
    <source>
        <dbReference type="Proteomes" id="UP000797356"/>
    </source>
</evidence>
<feature type="domain" description="SET" evidence="1">
    <location>
        <begin position="1"/>
        <end position="76"/>
    </location>
</feature>
<proteinExistence type="predicted"/>
<accession>A0A8K0N6E0</accession>
<protein>
    <submittedName>
        <fullName evidence="2">Putative Histone-lysine N-methyltransferase ATXR5</fullName>
    </submittedName>
</protein>
<sequence>MMTLLSAKDPSRSLVICPDERSNIARFINGINNHAPDGKKKQNLKCVRYNVDGECRVVLIAIRDISKGERLYYDYNGYEQEYPTQHFV</sequence>
<dbReference type="PROSITE" id="PS50280">
    <property type="entry name" value="SET"/>
    <property type="match status" value="1"/>
</dbReference>
<keyword evidence="3" id="KW-1185">Reference proteome</keyword>
<dbReference type="EMBL" id="CM017880">
    <property type="protein sequence ID" value="KAG1360692.1"/>
    <property type="molecule type" value="Genomic_DNA"/>
</dbReference>
<name>A0A8K0N6E0_COCNU</name>
<dbReference type="Pfam" id="PF00856">
    <property type="entry name" value="SET"/>
    <property type="match status" value="1"/>
</dbReference>
<dbReference type="PANTHER" id="PTHR48442:SF1">
    <property type="entry name" value="SET DOMAIN-CONTAINING PROTEIN"/>
    <property type="match status" value="1"/>
</dbReference>
<evidence type="ECO:0000259" key="1">
    <source>
        <dbReference type="PROSITE" id="PS50280"/>
    </source>
</evidence>
<dbReference type="Gene3D" id="2.170.270.10">
    <property type="entry name" value="SET domain"/>
    <property type="match status" value="1"/>
</dbReference>
<dbReference type="SUPFAM" id="SSF82199">
    <property type="entry name" value="SET domain"/>
    <property type="match status" value="1"/>
</dbReference>
<reference evidence="2" key="2">
    <citation type="submission" date="2019-07" db="EMBL/GenBank/DDBJ databases">
        <authorList>
            <person name="Yang Y."/>
            <person name="Bocs S."/>
            <person name="Baudouin L."/>
        </authorList>
    </citation>
    <scope>NUCLEOTIDE SEQUENCE</scope>
    <source>
        <tissue evidence="2">Spear leaf of Hainan Tall coconut</tissue>
    </source>
</reference>
<dbReference type="InterPro" id="IPR053114">
    <property type="entry name" value="ATXR5/ATXR6"/>
</dbReference>
<dbReference type="AlphaFoldDB" id="A0A8K0N6E0"/>
<dbReference type="OrthoDB" id="336088at2759"/>
<dbReference type="Proteomes" id="UP000797356">
    <property type="component" value="Chromosome 9"/>
</dbReference>
<dbReference type="PANTHER" id="PTHR48442">
    <property type="entry name" value="SET DOMAIN-CONTAINING PROTEIN"/>
    <property type="match status" value="1"/>
</dbReference>
<dbReference type="InterPro" id="IPR046341">
    <property type="entry name" value="SET_dom_sf"/>
</dbReference>
<evidence type="ECO:0000313" key="2">
    <source>
        <dbReference type="EMBL" id="KAG1360692.1"/>
    </source>
</evidence>